<feature type="compositionally biased region" description="Basic and acidic residues" evidence="1">
    <location>
        <begin position="355"/>
        <end position="384"/>
    </location>
</feature>
<reference evidence="2" key="2">
    <citation type="submission" date="2020-08" db="EMBL/GenBank/DDBJ databases">
        <title>Plant Genome Project.</title>
        <authorList>
            <person name="Zhang R.-G."/>
        </authorList>
    </citation>
    <scope>NUCLEOTIDE SEQUENCE</scope>
    <source>
        <strain evidence="2">Huo1</strain>
        <tissue evidence="2">Leaf</tissue>
    </source>
</reference>
<comment type="caution">
    <text evidence="2">The sequence shown here is derived from an EMBL/GenBank/DDBJ whole genome shotgun (WGS) entry which is preliminary data.</text>
</comment>
<keyword evidence="3" id="KW-1185">Reference proteome</keyword>
<evidence type="ECO:0000313" key="2">
    <source>
        <dbReference type="EMBL" id="KAG6414221.1"/>
    </source>
</evidence>
<dbReference type="EMBL" id="PNBA02000009">
    <property type="protein sequence ID" value="KAG6414221.1"/>
    <property type="molecule type" value="Genomic_DNA"/>
</dbReference>
<accession>A0A8X8ZRM2</accession>
<organism evidence="2">
    <name type="scientific">Salvia splendens</name>
    <name type="common">Scarlet sage</name>
    <dbReference type="NCBI Taxonomy" id="180675"/>
    <lineage>
        <taxon>Eukaryota</taxon>
        <taxon>Viridiplantae</taxon>
        <taxon>Streptophyta</taxon>
        <taxon>Embryophyta</taxon>
        <taxon>Tracheophyta</taxon>
        <taxon>Spermatophyta</taxon>
        <taxon>Magnoliopsida</taxon>
        <taxon>eudicotyledons</taxon>
        <taxon>Gunneridae</taxon>
        <taxon>Pentapetalae</taxon>
        <taxon>asterids</taxon>
        <taxon>lamiids</taxon>
        <taxon>Lamiales</taxon>
        <taxon>Lamiaceae</taxon>
        <taxon>Nepetoideae</taxon>
        <taxon>Mentheae</taxon>
        <taxon>Salviinae</taxon>
        <taxon>Salvia</taxon>
        <taxon>Salvia subgen. Calosphace</taxon>
        <taxon>core Calosphace</taxon>
    </lineage>
</organism>
<dbReference type="PANTHER" id="PTHR37392:SF1">
    <property type="entry name" value="OS09G0556800 PROTEIN"/>
    <property type="match status" value="1"/>
</dbReference>
<dbReference type="AlphaFoldDB" id="A0A8X8ZRM2"/>
<feature type="compositionally biased region" description="Polar residues" evidence="1">
    <location>
        <begin position="408"/>
        <end position="427"/>
    </location>
</feature>
<evidence type="ECO:0000256" key="1">
    <source>
        <dbReference type="SAM" id="MobiDB-lite"/>
    </source>
</evidence>
<feature type="region of interest" description="Disordered" evidence="1">
    <location>
        <begin position="355"/>
        <end position="427"/>
    </location>
</feature>
<gene>
    <name evidence="2" type="ORF">SASPL_126939</name>
</gene>
<proteinExistence type="predicted"/>
<dbReference type="OrthoDB" id="1904025at2759"/>
<evidence type="ECO:0000313" key="3">
    <source>
        <dbReference type="Proteomes" id="UP000298416"/>
    </source>
</evidence>
<protein>
    <submittedName>
        <fullName evidence="2">Uncharacterized protein</fullName>
    </submittedName>
</protein>
<sequence>MAYAYKPTYYTSLHDSMSSICKSILPFSLKKKRMPAIAAAEQQRAKEQSDQLKWQQESFHQMHNLMGLCKEGIIQEDEVSAFRAHLLETLITSPVDYEPPVILRDKLIFLQELLYANCISEDEYHASKRPLLQRLAVQGAEIKETDVTVRGVQKQISNEEWSVIDLKEEKCLVKSASKKAKGASSVLGFVSPNQYGKKDTSESDRKNMRAKDQNELLRSTENPFWNESRSILLMESVPESEKQLCSSEKGKRKPFMAIFQREENDDNNKENGKIVKKTWGFKKWKKGNVEDERTLLSLPEKSDDTKEAQTKKMKNKNGLPADGILDEAFGENMKKELSRIQTELSARSTHVHLSDEVSDSRRAVDNSELKKGFPKSSCDRNREKHNSKRWTTFDDEDENSHPNLFAPQDQSSYFTKQAPRTASRTSFNNSSIDKGFRYNPFFDM</sequence>
<dbReference type="PANTHER" id="PTHR37392">
    <property type="entry name" value="OS09G0556800 PROTEIN"/>
    <property type="match status" value="1"/>
</dbReference>
<dbReference type="Proteomes" id="UP000298416">
    <property type="component" value="Unassembled WGS sequence"/>
</dbReference>
<name>A0A8X8ZRM2_SALSN</name>
<reference evidence="2" key="1">
    <citation type="submission" date="2018-01" db="EMBL/GenBank/DDBJ databases">
        <authorList>
            <person name="Mao J.F."/>
        </authorList>
    </citation>
    <scope>NUCLEOTIDE SEQUENCE</scope>
    <source>
        <strain evidence="2">Huo1</strain>
        <tissue evidence="2">Leaf</tissue>
    </source>
</reference>